<comment type="subunit">
    <text evidence="2">Homotetramer.</text>
</comment>
<proteinExistence type="inferred from homology"/>
<dbReference type="InterPro" id="IPR042171">
    <property type="entry name" value="Acyl-CoA_hotdog"/>
</dbReference>
<evidence type="ECO:0000256" key="2">
    <source>
        <dbReference type="ARBA" id="ARBA00011881"/>
    </source>
</evidence>
<dbReference type="CDD" id="cd03445">
    <property type="entry name" value="Thioesterase_II_repeat2"/>
    <property type="match status" value="1"/>
</dbReference>
<evidence type="ECO:0000259" key="9">
    <source>
        <dbReference type="Pfam" id="PF02551"/>
    </source>
</evidence>
<evidence type="ECO:0000256" key="7">
    <source>
        <dbReference type="ARBA" id="ARBA00071120"/>
    </source>
</evidence>
<comment type="similarity">
    <text evidence="1">Belongs to the C/M/P thioester hydrolase family.</text>
</comment>
<dbReference type="EMBL" id="AP021879">
    <property type="protein sequence ID" value="BBO92987.1"/>
    <property type="molecule type" value="Genomic_DNA"/>
</dbReference>
<evidence type="ECO:0000256" key="5">
    <source>
        <dbReference type="ARBA" id="ARBA00038894"/>
    </source>
</evidence>
<dbReference type="InterPro" id="IPR025652">
    <property type="entry name" value="TesB_C"/>
</dbReference>
<feature type="domain" description="Acyl-CoA thioesterase-like N-terminal HotDog" evidence="10">
    <location>
        <begin position="38"/>
        <end position="113"/>
    </location>
</feature>
<evidence type="ECO:0000256" key="4">
    <source>
        <dbReference type="ARBA" id="ARBA00023098"/>
    </source>
</evidence>
<dbReference type="Proteomes" id="UP000422108">
    <property type="component" value="Chromosome"/>
</dbReference>
<dbReference type="InterPro" id="IPR049449">
    <property type="entry name" value="TesB_ACOT8-like_N"/>
</dbReference>
<evidence type="ECO:0000256" key="6">
    <source>
        <dbReference type="ARBA" id="ARBA00050943"/>
    </source>
</evidence>
<dbReference type="Pfam" id="PF02551">
    <property type="entry name" value="Acyl_CoA_thio"/>
    <property type="match status" value="1"/>
</dbReference>
<comment type="catalytic activity">
    <reaction evidence="6">
        <text>a fatty acyl-CoA + H2O = a fatty acid + CoA + H(+)</text>
        <dbReference type="Rhea" id="RHEA:16781"/>
        <dbReference type="ChEBI" id="CHEBI:15377"/>
        <dbReference type="ChEBI" id="CHEBI:15378"/>
        <dbReference type="ChEBI" id="CHEBI:28868"/>
        <dbReference type="ChEBI" id="CHEBI:57287"/>
        <dbReference type="ChEBI" id="CHEBI:77636"/>
        <dbReference type="EC" id="3.1.2.20"/>
    </reaction>
    <physiologicalReaction direction="left-to-right" evidence="6">
        <dbReference type="Rhea" id="RHEA:16782"/>
    </physiologicalReaction>
</comment>
<evidence type="ECO:0000256" key="3">
    <source>
        <dbReference type="ARBA" id="ARBA00022801"/>
    </source>
</evidence>
<dbReference type="PANTHER" id="PTHR11066">
    <property type="entry name" value="ACYL-COA THIOESTERASE"/>
    <property type="match status" value="1"/>
</dbReference>
<dbReference type="GO" id="GO:0005829">
    <property type="term" value="C:cytosol"/>
    <property type="evidence" value="ECO:0007669"/>
    <property type="project" value="TreeGrafter"/>
</dbReference>
<dbReference type="FunFam" id="2.40.160.210:FF:000001">
    <property type="entry name" value="Acyl-CoA thioesterase II"/>
    <property type="match status" value="1"/>
</dbReference>
<dbReference type="PANTHER" id="PTHR11066:SF34">
    <property type="entry name" value="ACYL-COENZYME A THIOESTERASE 8"/>
    <property type="match status" value="1"/>
</dbReference>
<dbReference type="EC" id="3.1.2.20" evidence="5"/>
<evidence type="ECO:0000256" key="8">
    <source>
        <dbReference type="ARBA" id="ARBA00079653"/>
    </source>
</evidence>
<dbReference type="GO" id="GO:0047617">
    <property type="term" value="F:fatty acyl-CoA hydrolase activity"/>
    <property type="evidence" value="ECO:0007669"/>
    <property type="project" value="UniProtKB-EC"/>
</dbReference>
<gene>
    <name evidence="11" type="primary">tesB</name>
    <name evidence="11" type="ORF">DSCOOX_61670</name>
</gene>
<evidence type="ECO:0000256" key="1">
    <source>
        <dbReference type="ARBA" id="ARBA00006538"/>
    </source>
</evidence>
<feature type="domain" description="Acyl-CoA thioesterase 2 C-terminal" evidence="9">
    <location>
        <begin position="185"/>
        <end position="286"/>
    </location>
</feature>
<dbReference type="AlphaFoldDB" id="A0A5K8AJU9"/>
<keyword evidence="12" id="KW-1185">Reference proteome</keyword>
<dbReference type="NCBIfam" id="TIGR00189">
    <property type="entry name" value="tesB"/>
    <property type="match status" value="1"/>
</dbReference>
<dbReference type="Gene3D" id="2.40.160.210">
    <property type="entry name" value="Acyl-CoA thioesterase, double hotdog domain"/>
    <property type="match status" value="1"/>
</dbReference>
<protein>
    <recommendedName>
        <fullName evidence="7">Acyl-CoA thioesterase 2</fullName>
        <ecNumber evidence="5">3.1.2.20</ecNumber>
    </recommendedName>
    <alternativeName>
        <fullName evidence="8">Thioesterase II</fullName>
    </alternativeName>
</protein>
<evidence type="ECO:0000313" key="12">
    <source>
        <dbReference type="Proteomes" id="UP000422108"/>
    </source>
</evidence>
<dbReference type="GO" id="GO:0009062">
    <property type="term" value="P:fatty acid catabolic process"/>
    <property type="evidence" value="ECO:0007669"/>
    <property type="project" value="TreeGrafter"/>
</dbReference>
<dbReference type="Pfam" id="PF13622">
    <property type="entry name" value="4HBT_3"/>
    <property type="match status" value="1"/>
</dbReference>
<dbReference type="GO" id="GO:0006637">
    <property type="term" value="P:acyl-CoA metabolic process"/>
    <property type="evidence" value="ECO:0007669"/>
    <property type="project" value="InterPro"/>
</dbReference>
<accession>A0A5K8AJU9</accession>
<keyword evidence="4" id="KW-0443">Lipid metabolism</keyword>
<sequence>MSVCVEKNVLEELLQLLKLEKIEENIFRGQSQDLGYRAVFGGQILGQALSAASQTVPADRHTHSLHAYFMRPGDATKPIVYTVDCIRDGKSFTTRRVVAVQKGHAIFFMSASYQIVEPGFGHQKKMPDVQGPTGLEPDIEMARRLGDHLPPGIREKVLCDKPIELRPIDPIDPSRPEKKAPSCAFWFRAIGPMPDDPAVHQYMLAYASDFGMVPTSLRPHGHTVWNPEIQTASLDHAMWFHRDFRMDNWMLFEMNSPSASGARGLTVGRFFTREGVLVASVAQEGLIRYHKDDA</sequence>
<dbReference type="SUPFAM" id="SSF54637">
    <property type="entry name" value="Thioesterase/thiol ester dehydrase-isomerase"/>
    <property type="match status" value="2"/>
</dbReference>
<dbReference type="RefSeq" id="WP_155313658.1">
    <property type="nucleotide sequence ID" value="NZ_AP021879.1"/>
</dbReference>
<name>A0A5K8AJU9_9BACT</name>
<reference evidence="11 12" key="1">
    <citation type="submission" date="2019-11" db="EMBL/GenBank/DDBJ databases">
        <title>Comparative genomics of hydrocarbon-degrading Desulfosarcina strains.</title>
        <authorList>
            <person name="Watanabe M."/>
            <person name="Kojima H."/>
            <person name="Fukui M."/>
        </authorList>
    </citation>
    <scope>NUCLEOTIDE SEQUENCE [LARGE SCALE GENOMIC DNA]</scope>
    <source>
        <strain evidence="12">oXyS1</strain>
    </source>
</reference>
<evidence type="ECO:0000313" key="11">
    <source>
        <dbReference type="EMBL" id="BBO92987.1"/>
    </source>
</evidence>
<organism evidence="11 12">
    <name type="scientific">Desulfosarcina ovata subsp. ovata</name>
    <dbReference type="NCBI Taxonomy" id="2752305"/>
    <lineage>
        <taxon>Bacteria</taxon>
        <taxon>Pseudomonadati</taxon>
        <taxon>Thermodesulfobacteriota</taxon>
        <taxon>Desulfobacteria</taxon>
        <taxon>Desulfobacterales</taxon>
        <taxon>Desulfosarcinaceae</taxon>
        <taxon>Desulfosarcina</taxon>
    </lineage>
</organism>
<dbReference type="CDD" id="cd03444">
    <property type="entry name" value="Thioesterase_II_repeat1"/>
    <property type="match status" value="1"/>
</dbReference>
<keyword evidence="3" id="KW-0378">Hydrolase</keyword>
<evidence type="ECO:0000259" key="10">
    <source>
        <dbReference type="Pfam" id="PF13622"/>
    </source>
</evidence>
<dbReference type="InterPro" id="IPR029069">
    <property type="entry name" value="HotDog_dom_sf"/>
</dbReference>
<dbReference type="InterPro" id="IPR003703">
    <property type="entry name" value="Acyl_CoA_thio"/>
</dbReference>